<feature type="coiled-coil region" evidence="1">
    <location>
        <begin position="666"/>
        <end position="693"/>
    </location>
</feature>
<evidence type="ECO:0000256" key="2">
    <source>
        <dbReference type="SAM" id="MobiDB-lite"/>
    </source>
</evidence>
<dbReference type="AlphaFoldDB" id="A0A0S4IR73"/>
<feature type="region of interest" description="Disordered" evidence="2">
    <location>
        <begin position="1184"/>
        <end position="1224"/>
    </location>
</feature>
<dbReference type="OMA" id="PTHERAH"/>
<feature type="coiled-coil region" evidence="1">
    <location>
        <begin position="1014"/>
        <end position="1055"/>
    </location>
</feature>
<feature type="compositionally biased region" description="Basic and acidic residues" evidence="2">
    <location>
        <begin position="1145"/>
        <end position="1157"/>
    </location>
</feature>
<reference evidence="4" key="1">
    <citation type="submission" date="2015-09" db="EMBL/GenBank/DDBJ databases">
        <authorList>
            <consortium name="Pathogen Informatics"/>
        </authorList>
    </citation>
    <scope>NUCLEOTIDE SEQUENCE [LARGE SCALE GENOMIC DNA]</scope>
    <source>
        <strain evidence="4">Lake Konstanz</strain>
    </source>
</reference>
<feature type="coiled-coil region" evidence="1">
    <location>
        <begin position="297"/>
        <end position="369"/>
    </location>
</feature>
<name>A0A0S4IR73_BODSA</name>
<evidence type="ECO:0000313" key="4">
    <source>
        <dbReference type="Proteomes" id="UP000051952"/>
    </source>
</evidence>
<keyword evidence="4" id="KW-1185">Reference proteome</keyword>
<feature type="coiled-coil region" evidence="1">
    <location>
        <begin position="235"/>
        <end position="262"/>
    </location>
</feature>
<dbReference type="VEuPathDB" id="TriTrypDB:BSAL_69340"/>
<proteinExistence type="predicted"/>
<organism evidence="3 4">
    <name type="scientific">Bodo saltans</name>
    <name type="common">Flagellated protozoan</name>
    <dbReference type="NCBI Taxonomy" id="75058"/>
    <lineage>
        <taxon>Eukaryota</taxon>
        <taxon>Discoba</taxon>
        <taxon>Euglenozoa</taxon>
        <taxon>Kinetoplastea</taxon>
        <taxon>Metakinetoplastina</taxon>
        <taxon>Eubodonida</taxon>
        <taxon>Bodonidae</taxon>
        <taxon>Bodo</taxon>
    </lineage>
</organism>
<gene>
    <name evidence="3" type="ORF">BSAL_69340</name>
</gene>
<dbReference type="Proteomes" id="UP000051952">
    <property type="component" value="Unassembled WGS sequence"/>
</dbReference>
<feature type="region of interest" description="Disordered" evidence="2">
    <location>
        <begin position="161"/>
        <end position="213"/>
    </location>
</feature>
<accession>A0A0S4IR73</accession>
<feature type="compositionally biased region" description="Low complexity" evidence="2">
    <location>
        <begin position="1201"/>
        <end position="1224"/>
    </location>
</feature>
<evidence type="ECO:0000256" key="1">
    <source>
        <dbReference type="SAM" id="Coils"/>
    </source>
</evidence>
<keyword evidence="1" id="KW-0175">Coiled coil</keyword>
<sequence>MHQTVSTSTNAAVGASAYIESPLAQFTSASHIGRSASTRDSSGLEKLLRDAQSQVRELLPHREENVRLSTELSIQKSILTEKEEEVKKLQRLVVEERNQRQQLARKSAEDQSNAVQRGDAKARIVEDKVLELERTLRDCQGELERKNRNVRHLEEELVQARSAKQEDRTKLGQKDTLGRAQPCGVAARRSRTWKPQIRTSQEGTGIAAISSSPRARSLASVETLRREKSDSVAEALQSQNKVESLQRRVESLHEETVHLQQLRATVVQMEPLKEELALLRRAMETGEQGIHSERMSRKNIEAERDQLLLRVRGLETDVRRLESDCHRAQADASERIPLRRENEDLRHALDEANAHLTALQADLTQERGQRTTLQSKWERTFTAVARTVQTLRCSLETRTAPLHHQRENDVSSVTGGVPPTASPIAVGASTYLQSQNYSRDDALNESTDRYPTAGGDGGDHGAIDLRLVTALDPLKSGIAAIIEELLKEQIRRKDLAGQLQDEQLRNSKLEHHATTAEKSITHSQLELTAAAGRETQAIRQVRHLEEELHRARIQSKDRSAQVYRLLASDEQHANVEFDAAATDDASFQRLVEVVRVTVSQRDRERRQRISLEAELKQAHEHAEAAHKSHQALLNGVELKCQKELRSIQLVSEHQMEETSRIHADLRAAIQISVERYESVMQELQELKSKHHETLVQLGEREQAVLDARHEADLLKRESSLSATLLQKEKLSVKEAAAAHGHIQDELTSVLKRLRYEEHRGTESEANASSLQQTTILLGRVVLGQRSSLETLTLERYWAVQHAKCLEQSLKALLNACPADGIIAAVPQNSSRRDQSCSKLLRYSTLRPVVLAVIAALRLQRMYFSIRTAGVRAARVQSTIVLGAPPMRVAKSKGRTILLPQVGELSARALCSALVSSSITRATDNDAVATSPSRLRDATSSHPWDVDATVQSILDVLQSSTSAPPGVCWKRSFSFMWDMAAGLTRRNALLVGTNGQSKLASAAVKQFLRATHDGMAMIERSLESAKRENNSLVEMVQVKEQRIQSLNEELSATHDEKRRMVPRRDFEAAEVALRETRHALAEEQIHHHTATERIASLKSSEAHLLLRQSELQNESRALAIELTRKSAMLTSSPTRQQRNIPSPLEEATRHDNTRRDHSPSPIIARTSALGTSALGAGHSKAFPATVDHQQQHHQRHYSSNVSGSSTHLGGGAAASTTTTTRVTSQAFARSSDNDIMMLIRGIDEKLSGALHR</sequence>
<feature type="compositionally biased region" description="Basic and acidic residues" evidence="2">
    <location>
        <begin position="163"/>
        <end position="177"/>
    </location>
</feature>
<evidence type="ECO:0000313" key="3">
    <source>
        <dbReference type="EMBL" id="CUG00683.1"/>
    </source>
</evidence>
<dbReference type="EMBL" id="CYKH01000488">
    <property type="protein sequence ID" value="CUG00683.1"/>
    <property type="molecule type" value="Genomic_DNA"/>
</dbReference>
<feature type="region of interest" description="Disordered" evidence="2">
    <location>
        <begin position="1127"/>
        <end position="1160"/>
    </location>
</feature>
<protein>
    <submittedName>
        <fullName evidence="3">Uncharacterized protein</fullName>
    </submittedName>
</protein>
<feature type="compositionally biased region" description="Polar residues" evidence="2">
    <location>
        <begin position="1127"/>
        <end position="1139"/>
    </location>
</feature>